<comment type="caution">
    <text evidence="1">The sequence shown here is derived from an EMBL/GenBank/DDBJ whole genome shotgun (WGS) entry which is preliminary data.</text>
</comment>
<evidence type="ECO:0000313" key="1">
    <source>
        <dbReference type="EMBL" id="KUN58148.1"/>
    </source>
</evidence>
<dbReference type="EMBL" id="LMWU01000064">
    <property type="protein sequence ID" value="KUN58148.1"/>
    <property type="molecule type" value="Genomic_DNA"/>
</dbReference>
<evidence type="ECO:0000313" key="2">
    <source>
        <dbReference type="Proteomes" id="UP000053669"/>
    </source>
</evidence>
<accession>A0A101RMK1</accession>
<dbReference type="Gene3D" id="3.40.190.10">
    <property type="entry name" value="Periplasmic binding protein-like II"/>
    <property type="match status" value="2"/>
</dbReference>
<reference evidence="1 2" key="1">
    <citation type="submission" date="2015-10" db="EMBL/GenBank/DDBJ databases">
        <title>Draft genome sequence of Streptomyces canus DSM 40017, type strain for the species Streptomyces canus.</title>
        <authorList>
            <person name="Ruckert C."/>
            <person name="Winkler A."/>
            <person name="Kalinowski J."/>
            <person name="Kampfer P."/>
            <person name="Glaeser S."/>
        </authorList>
    </citation>
    <scope>NUCLEOTIDE SEQUENCE [LARGE SCALE GENOMIC DNA]</scope>
    <source>
        <strain evidence="1 2">DSM 40017</strain>
    </source>
</reference>
<protein>
    <submittedName>
        <fullName evidence="1">Uncharacterized protein</fullName>
    </submittedName>
</protein>
<proteinExistence type="predicted"/>
<organism evidence="1 2">
    <name type="scientific">Streptomyces canus</name>
    <dbReference type="NCBI Taxonomy" id="58343"/>
    <lineage>
        <taxon>Bacteria</taxon>
        <taxon>Bacillati</taxon>
        <taxon>Actinomycetota</taxon>
        <taxon>Actinomycetes</taxon>
        <taxon>Kitasatosporales</taxon>
        <taxon>Streptomycetaceae</taxon>
        <taxon>Streptomyces</taxon>
        <taxon>Streptomyces aurantiacus group</taxon>
    </lineage>
</organism>
<dbReference type="Proteomes" id="UP000053669">
    <property type="component" value="Unassembled WGS sequence"/>
</dbReference>
<dbReference type="STRING" id="58343.AQJ46_43865"/>
<name>A0A101RMK1_9ACTN</name>
<sequence length="63" mass="7351">MIQRRLAEKVVQMTEARIVQPAVRLNGLHENLYWPRQFNNAPGHRWLREQIAYIATGLSSGHQ</sequence>
<dbReference type="AlphaFoldDB" id="A0A101RMK1"/>
<dbReference type="RefSeq" id="WP_059210940.1">
    <property type="nucleotide sequence ID" value="NZ_KQ948676.1"/>
</dbReference>
<gene>
    <name evidence="1" type="ORF">AQJ46_43865</name>
</gene>